<evidence type="ECO:0008006" key="3">
    <source>
        <dbReference type="Google" id="ProtNLM"/>
    </source>
</evidence>
<comment type="caution">
    <text evidence="1">The sequence shown here is derived from an EMBL/GenBank/DDBJ whole genome shotgun (WGS) entry which is preliminary data.</text>
</comment>
<dbReference type="EMBL" id="BLAY01000135">
    <property type="protein sequence ID" value="GET41814.1"/>
    <property type="molecule type" value="Genomic_DNA"/>
</dbReference>
<dbReference type="AlphaFoldDB" id="A0AAV3WLD8"/>
<proteinExistence type="predicted"/>
<keyword evidence="2" id="KW-1185">Reference proteome</keyword>
<dbReference type="Proteomes" id="UP001050975">
    <property type="component" value="Unassembled WGS sequence"/>
</dbReference>
<accession>A0AAV3WLD8</accession>
<sequence length="442" mass="49533">MPTPQEFQLSCLWGGRLARPVFSLFILTYFLDEKATAVTVEQIDQLLADWKQKIDIASQNLIDLHGLPTYQRLCGVSGFPPVQLTGITLARVTPALEAMNELFQHFDLLIKTINKATELRKQLSPLWVSEVKVKEIEQILTGSSIQLAVVQIPLAQRGLLSVAQTANAIAPRQLLAAMTSAFDIAKNAVLEVDAAWMRLEPALATAEAEILSLQRLADSLGQGSVDELSAARQKITALRGKIESDPLGVSANFDREIKPLILRVKATLEESVRQQNEMRERFACAHHLLSQLTELNRQAEIAFRESREKITDHSTWQTPLDPAQIEALSQWLTRLETKFGENILNSIRIGLENWTAKVKEYIAKEERAYAANKAPLELRAELRGRLDALQAKALARGLAENAILSQLAENAKRLLYTRPTPLDKAAELVTQYEQELNRKYYL</sequence>
<evidence type="ECO:0000313" key="2">
    <source>
        <dbReference type="Proteomes" id="UP001050975"/>
    </source>
</evidence>
<gene>
    <name evidence="1" type="ORF">MiSe_66280</name>
</gene>
<reference evidence="1" key="1">
    <citation type="submission" date="2019-10" db="EMBL/GenBank/DDBJ databases">
        <title>Draft genome sequece of Microseira wollei NIES-4236.</title>
        <authorList>
            <person name="Yamaguchi H."/>
            <person name="Suzuki S."/>
            <person name="Kawachi M."/>
        </authorList>
    </citation>
    <scope>NUCLEOTIDE SEQUENCE</scope>
    <source>
        <strain evidence="1">NIES-4236</strain>
    </source>
</reference>
<name>A0AAV3WLD8_9CYAN</name>
<protein>
    <recommendedName>
        <fullName evidence="3">Chromosome partition protein Smc</fullName>
    </recommendedName>
</protein>
<organism evidence="1 2">
    <name type="scientific">Microseira wollei NIES-4236</name>
    <dbReference type="NCBI Taxonomy" id="2530354"/>
    <lineage>
        <taxon>Bacteria</taxon>
        <taxon>Bacillati</taxon>
        <taxon>Cyanobacteriota</taxon>
        <taxon>Cyanophyceae</taxon>
        <taxon>Oscillatoriophycideae</taxon>
        <taxon>Aerosakkonematales</taxon>
        <taxon>Aerosakkonemataceae</taxon>
        <taxon>Microseira</taxon>
    </lineage>
</organism>
<evidence type="ECO:0000313" key="1">
    <source>
        <dbReference type="EMBL" id="GET41814.1"/>
    </source>
</evidence>
<dbReference type="RefSeq" id="WP_226588448.1">
    <property type="nucleotide sequence ID" value="NZ_BLAY01000135.1"/>
</dbReference>